<evidence type="ECO:0000259" key="8">
    <source>
        <dbReference type="PROSITE" id="PS50110"/>
    </source>
</evidence>
<protein>
    <submittedName>
        <fullName evidence="9">DNA-binding response regulator</fullName>
    </submittedName>
</protein>
<dbReference type="Gene3D" id="3.40.50.2300">
    <property type="match status" value="1"/>
</dbReference>
<keyword evidence="5" id="KW-0804">Transcription</keyword>
<dbReference type="RefSeq" id="WP_151699033.1">
    <property type="nucleotide sequence ID" value="NZ_CP031223.1"/>
</dbReference>
<dbReference type="PROSITE" id="PS50043">
    <property type="entry name" value="HTH_LUXR_2"/>
    <property type="match status" value="1"/>
</dbReference>
<evidence type="ECO:0000256" key="2">
    <source>
        <dbReference type="ARBA" id="ARBA00022553"/>
    </source>
</evidence>
<dbReference type="InterPro" id="IPR039420">
    <property type="entry name" value="WalR-like"/>
</dbReference>
<keyword evidence="3" id="KW-0805">Transcription regulation</keyword>
<feature type="modified residue" description="4-aspartylphosphate" evidence="6">
    <location>
        <position position="56"/>
    </location>
</feature>
<keyword evidence="2 6" id="KW-0597">Phosphoprotein</keyword>
<dbReference type="InterPro" id="IPR000792">
    <property type="entry name" value="Tscrpt_reg_LuxR_C"/>
</dbReference>
<evidence type="ECO:0000256" key="5">
    <source>
        <dbReference type="ARBA" id="ARBA00023163"/>
    </source>
</evidence>
<dbReference type="SUPFAM" id="SSF52172">
    <property type="entry name" value="CheY-like"/>
    <property type="match status" value="1"/>
</dbReference>
<keyword evidence="4 9" id="KW-0238">DNA-binding</keyword>
<keyword evidence="10" id="KW-1185">Reference proteome</keyword>
<evidence type="ECO:0000256" key="1">
    <source>
        <dbReference type="ARBA" id="ARBA00004496"/>
    </source>
</evidence>
<evidence type="ECO:0000256" key="3">
    <source>
        <dbReference type="ARBA" id="ARBA00023015"/>
    </source>
</evidence>
<evidence type="ECO:0000256" key="6">
    <source>
        <dbReference type="PROSITE-ProRule" id="PRU00169"/>
    </source>
</evidence>
<dbReference type="Pfam" id="PF00196">
    <property type="entry name" value="GerE"/>
    <property type="match status" value="1"/>
</dbReference>
<dbReference type="CDD" id="cd17535">
    <property type="entry name" value="REC_NarL-like"/>
    <property type="match status" value="1"/>
</dbReference>
<dbReference type="GO" id="GO:0000160">
    <property type="term" value="P:phosphorelay signal transduction system"/>
    <property type="evidence" value="ECO:0007669"/>
    <property type="project" value="InterPro"/>
</dbReference>
<dbReference type="GO" id="GO:0006355">
    <property type="term" value="P:regulation of DNA-templated transcription"/>
    <property type="evidence" value="ECO:0007669"/>
    <property type="project" value="InterPro"/>
</dbReference>
<organism evidence="9 10">
    <name type="scientific">Psychrobacillus glaciei</name>
    <dbReference type="NCBI Taxonomy" id="2283160"/>
    <lineage>
        <taxon>Bacteria</taxon>
        <taxon>Bacillati</taxon>
        <taxon>Bacillota</taxon>
        <taxon>Bacilli</taxon>
        <taxon>Bacillales</taxon>
        <taxon>Bacillaceae</taxon>
        <taxon>Psychrobacillus</taxon>
    </lineage>
</organism>
<dbReference type="GO" id="GO:0005737">
    <property type="term" value="C:cytoplasm"/>
    <property type="evidence" value="ECO:0007669"/>
    <property type="project" value="UniProtKB-SubCell"/>
</dbReference>
<sequence>MTVFKILIIDDEELICNALQLVIQEESDMEVVGIGNNGVDALKLLETVLPDLILMDVRMPKMNGIECTKKIKERYPEMLILILTTYNEESFIIDGLAHGANGYLLKGTNFSQLIETIRSTLNGKYILPAEVAIKLSQFLLNTKTAAARNLHKLPLSLIELYALTKREQDILLLLGNRLSVREIANELYISEGTVKNYLTTVYGKLNVSNRYEAINVISGK</sequence>
<dbReference type="EMBL" id="CP031223">
    <property type="protein sequence ID" value="QFF98088.1"/>
    <property type="molecule type" value="Genomic_DNA"/>
</dbReference>
<comment type="subcellular location">
    <subcellularLocation>
        <location evidence="1">Cytoplasm</location>
    </subcellularLocation>
</comment>
<proteinExistence type="predicted"/>
<name>A0A5J6SJS7_9BACI</name>
<evidence type="ECO:0000313" key="9">
    <source>
        <dbReference type="EMBL" id="QFF98088.1"/>
    </source>
</evidence>
<accession>A0A5J6SJS7</accession>
<dbReference type="PROSITE" id="PS50110">
    <property type="entry name" value="RESPONSE_REGULATORY"/>
    <property type="match status" value="1"/>
</dbReference>
<dbReference type="PRINTS" id="PR00038">
    <property type="entry name" value="HTHLUXR"/>
</dbReference>
<dbReference type="InterPro" id="IPR016032">
    <property type="entry name" value="Sig_transdc_resp-reg_C-effctor"/>
</dbReference>
<dbReference type="InterPro" id="IPR058245">
    <property type="entry name" value="NreC/VraR/RcsB-like_REC"/>
</dbReference>
<reference evidence="9 10" key="1">
    <citation type="submission" date="2018-07" db="EMBL/GenBank/DDBJ databases">
        <title>Complete genome sequence of Psychrobacillus sp. PB01, isolated from iceberg, and comparative genome analysis of Psychrobacillus strains.</title>
        <authorList>
            <person name="Lee P.C."/>
        </authorList>
    </citation>
    <scope>NUCLEOTIDE SEQUENCE [LARGE SCALE GENOMIC DNA]</scope>
    <source>
        <strain evidence="9 10">PB01</strain>
    </source>
</reference>
<feature type="domain" description="HTH luxR-type" evidence="7">
    <location>
        <begin position="156"/>
        <end position="220"/>
    </location>
</feature>
<dbReference type="SMART" id="SM00448">
    <property type="entry name" value="REC"/>
    <property type="match status" value="1"/>
</dbReference>
<dbReference type="GO" id="GO:0003677">
    <property type="term" value="F:DNA binding"/>
    <property type="evidence" value="ECO:0007669"/>
    <property type="project" value="UniProtKB-KW"/>
</dbReference>
<evidence type="ECO:0000256" key="4">
    <source>
        <dbReference type="ARBA" id="ARBA00023125"/>
    </source>
</evidence>
<evidence type="ECO:0000313" key="10">
    <source>
        <dbReference type="Proteomes" id="UP000325517"/>
    </source>
</evidence>
<dbReference type="Proteomes" id="UP000325517">
    <property type="component" value="Chromosome"/>
</dbReference>
<dbReference type="PANTHER" id="PTHR43214">
    <property type="entry name" value="TWO-COMPONENT RESPONSE REGULATOR"/>
    <property type="match status" value="1"/>
</dbReference>
<dbReference type="KEGG" id="psyo:PB01_04240"/>
<gene>
    <name evidence="9" type="ORF">PB01_04240</name>
</gene>
<dbReference type="AlphaFoldDB" id="A0A5J6SJS7"/>
<dbReference type="OrthoDB" id="9780153at2"/>
<dbReference type="InterPro" id="IPR001789">
    <property type="entry name" value="Sig_transdc_resp-reg_receiver"/>
</dbReference>
<dbReference type="SUPFAM" id="SSF46894">
    <property type="entry name" value="C-terminal effector domain of the bipartite response regulators"/>
    <property type="match status" value="1"/>
</dbReference>
<evidence type="ECO:0000259" key="7">
    <source>
        <dbReference type="PROSITE" id="PS50043"/>
    </source>
</evidence>
<feature type="domain" description="Response regulatory" evidence="8">
    <location>
        <begin position="5"/>
        <end position="121"/>
    </location>
</feature>
<dbReference type="SMART" id="SM00421">
    <property type="entry name" value="HTH_LUXR"/>
    <property type="match status" value="1"/>
</dbReference>
<dbReference type="Pfam" id="PF00072">
    <property type="entry name" value="Response_reg"/>
    <property type="match status" value="1"/>
</dbReference>
<dbReference type="PANTHER" id="PTHR43214:SF40">
    <property type="entry name" value="TRANSCRIPTIONAL REGULATORY PROTEIN LNRK"/>
    <property type="match status" value="1"/>
</dbReference>
<dbReference type="InterPro" id="IPR011006">
    <property type="entry name" value="CheY-like_superfamily"/>
</dbReference>
<dbReference type="CDD" id="cd06170">
    <property type="entry name" value="LuxR_C_like"/>
    <property type="match status" value="1"/>
</dbReference>